<dbReference type="Proteomes" id="UP000758168">
    <property type="component" value="Unassembled WGS sequence"/>
</dbReference>
<gene>
    <name evidence="2" type="ORF">JOF54_002634</name>
</gene>
<feature type="region of interest" description="Disordered" evidence="1">
    <location>
        <begin position="25"/>
        <end position="74"/>
    </location>
</feature>
<name>A0ABS4Z9I8_9ACTN</name>
<accession>A0ABS4Z9I8</accession>
<evidence type="ECO:0008006" key="4">
    <source>
        <dbReference type="Google" id="ProtNLM"/>
    </source>
</evidence>
<keyword evidence="3" id="KW-1185">Reference proteome</keyword>
<dbReference type="PROSITE" id="PS51257">
    <property type="entry name" value="PROKAR_LIPOPROTEIN"/>
    <property type="match status" value="1"/>
</dbReference>
<dbReference type="RefSeq" id="WP_210056551.1">
    <property type="nucleotide sequence ID" value="NZ_BAAAMH010000038.1"/>
</dbReference>
<evidence type="ECO:0000313" key="2">
    <source>
        <dbReference type="EMBL" id="MBP2417712.1"/>
    </source>
</evidence>
<organism evidence="2 3">
    <name type="scientific">Microlunatus capsulatus</name>
    <dbReference type="NCBI Taxonomy" id="99117"/>
    <lineage>
        <taxon>Bacteria</taxon>
        <taxon>Bacillati</taxon>
        <taxon>Actinomycetota</taxon>
        <taxon>Actinomycetes</taxon>
        <taxon>Propionibacteriales</taxon>
        <taxon>Propionibacteriaceae</taxon>
        <taxon>Microlunatus</taxon>
    </lineage>
</organism>
<evidence type="ECO:0000313" key="3">
    <source>
        <dbReference type="Proteomes" id="UP000758168"/>
    </source>
</evidence>
<dbReference type="EMBL" id="JAGIOB010000001">
    <property type="protein sequence ID" value="MBP2417712.1"/>
    <property type="molecule type" value="Genomic_DNA"/>
</dbReference>
<reference evidence="2 3" key="1">
    <citation type="submission" date="2021-03" db="EMBL/GenBank/DDBJ databases">
        <title>Sequencing the genomes of 1000 actinobacteria strains.</title>
        <authorList>
            <person name="Klenk H.-P."/>
        </authorList>
    </citation>
    <scope>NUCLEOTIDE SEQUENCE [LARGE SCALE GENOMIC DNA]</scope>
    <source>
        <strain evidence="2 3">DSM 12936</strain>
    </source>
</reference>
<proteinExistence type="predicted"/>
<protein>
    <recommendedName>
        <fullName evidence="4">DUF4352 domain-containing protein</fullName>
    </recommendedName>
</protein>
<comment type="caution">
    <text evidence="2">The sequence shown here is derived from an EMBL/GenBank/DDBJ whole genome shotgun (WGS) entry which is preliminary data.</text>
</comment>
<evidence type="ECO:0000256" key="1">
    <source>
        <dbReference type="SAM" id="MobiDB-lite"/>
    </source>
</evidence>
<sequence>MSHDPSRPVARAAAGAVLLAVLLTGCTGGSDGGTTPVPEPPPVPASSAATTPVPPPTPGSAESSVEAQPVRTRKPVRLDAPGEAADDVVVRLASVRAVEATASGPGEVAGPALAVTVSIENGTTAELDLGSAVVNLADAKGAPGSLMSADPARPLPTRAAAGQTVDGVYVFTVAEGRRDPVTVEVGVTPSDPLVVFRGQPTG</sequence>